<proteinExistence type="predicted"/>
<dbReference type="AlphaFoldDB" id="A0A0K0FIL4"/>
<keyword evidence="1" id="KW-1185">Reference proteome</keyword>
<organism evidence="1 2">
    <name type="scientific">Strongyloides venezuelensis</name>
    <name type="common">Threadworm</name>
    <dbReference type="NCBI Taxonomy" id="75913"/>
    <lineage>
        <taxon>Eukaryota</taxon>
        <taxon>Metazoa</taxon>
        <taxon>Ecdysozoa</taxon>
        <taxon>Nematoda</taxon>
        <taxon>Chromadorea</taxon>
        <taxon>Rhabditida</taxon>
        <taxon>Tylenchina</taxon>
        <taxon>Panagrolaimomorpha</taxon>
        <taxon>Strongyloidoidea</taxon>
        <taxon>Strongyloididae</taxon>
        <taxon>Strongyloides</taxon>
    </lineage>
</organism>
<protein>
    <submittedName>
        <fullName evidence="2">ZP domain-containing protein</fullName>
    </submittedName>
</protein>
<reference evidence="2" key="2">
    <citation type="submission" date="2015-08" db="UniProtKB">
        <authorList>
            <consortium name="WormBaseParasite"/>
        </authorList>
    </citation>
    <scope>IDENTIFICATION</scope>
</reference>
<evidence type="ECO:0000313" key="1">
    <source>
        <dbReference type="Proteomes" id="UP000035680"/>
    </source>
</evidence>
<sequence>MSKHFIEFKYGENYVSVTLSTRCECENENVTLFLKENRSSTFPIDKKIAPCGERVTLSGKINETVKTISETFKHLFDDDQLRLVVKHNCTIFNYTSQYKVTDICKKTIYNQTFDSYDCPDSYKF</sequence>
<accession>A0A0K0FIL4</accession>
<reference evidence="1" key="1">
    <citation type="submission" date="2014-07" db="EMBL/GenBank/DDBJ databases">
        <authorList>
            <person name="Martin A.A"/>
            <person name="De Silva N."/>
        </authorList>
    </citation>
    <scope>NUCLEOTIDE SEQUENCE</scope>
</reference>
<dbReference type="Proteomes" id="UP000035680">
    <property type="component" value="Unassembled WGS sequence"/>
</dbReference>
<name>A0A0K0FIL4_STRVS</name>
<evidence type="ECO:0000313" key="2">
    <source>
        <dbReference type="WBParaSite" id="SVE_0873400.1"/>
    </source>
</evidence>
<dbReference type="WBParaSite" id="SVE_0873400.1">
    <property type="protein sequence ID" value="SVE_0873400.1"/>
    <property type="gene ID" value="SVE_0873400"/>
</dbReference>